<dbReference type="SUPFAM" id="SSF49503">
    <property type="entry name" value="Cupredoxins"/>
    <property type="match status" value="1"/>
</dbReference>
<dbReference type="PANTHER" id="PTHR33021">
    <property type="entry name" value="BLUE COPPER PROTEIN"/>
    <property type="match status" value="1"/>
</dbReference>
<dbReference type="EMBL" id="JAVIJP010000107">
    <property type="protein sequence ID" value="KAL3613752.1"/>
    <property type="molecule type" value="Genomic_DNA"/>
</dbReference>
<dbReference type="Proteomes" id="UP001632038">
    <property type="component" value="Unassembled WGS sequence"/>
</dbReference>
<dbReference type="Pfam" id="PF02298">
    <property type="entry name" value="Cu_bind_like"/>
    <property type="match status" value="1"/>
</dbReference>
<evidence type="ECO:0000313" key="3">
    <source>
        <dbReference type="EMBL" id="KAL3613752.1"/>
    </source>
</evidence>
<reference evidence="4" key="1">
    <citation type="journal article" date="2024" name="IScience">
        <title>Strigolactones Initiate the Formation of Haustorium-like Structures in Castilleja.</title>
        <authorList>
            <person name="Buerger M."/>
            <person name="Peterson D."/>
            <person name="Chory J."/>
        </authorList>
    </citation>
    <scope>NUCLEOTIDE SEQUENCE [LARGE SCALE GENOMIC DNA]</scope>
</reference>
<gene>
    <name evidence="3" type="ORF">CASFOL_041826</name>
</gene>
<accession>A0ABD3B8U2</accession>
<keyword evidence="4" id="KW-1185">Reference proteome</keyword>
<name>A0ABD3B8U2_9LAMI</name>
<keyword evidence="1" id="KW-0812">Transmembrane</keyword>
<evidence type="ECO:0000313" key="4">
    <source>
        <dbReference type="Proteomes" id="UP001632038"/>
    </source>
</evidence>
<sequence>MSGKLGALVVAAAMVAIMQLVLHFDMAKGSKNYVSTNMCQATAGPSNRLLINYYPSGRTLHTGDTLQFIYDMNTHNVVGVGRMGYRWCDGGKGKEYNSGNDTIKLINGMNYFICTKLITTPGNQNMCDGYQMKIAVHAK</sequence>
<evidence type="ECO:0000259" key="2">
    <source>
        <dbReference type="Pfam" id="PF02298"/>
    </source>
</evidence>
<feature type="domain" description="Phytocyanin" evidence="2">
    <location>
        <begin position="53"/>
        <end position="116"/>
    </location>
</feature>
<dbReference type="InterPro" id="IPR003245">
    <property type="entry name" value="Phytocyanin_dom"/>
</dbReference>
<dbReference type="PANTHER" id="PTHR33021:SF9">
    <property type="entry name" value="PUTATIVE, EXPRESSED-RELATED"/>
    <property type="match status" value="1"/>
</dbReference>
<feature type="transmembrane region" description="Helical" evidence="1">
    <location>
        <begin position="6"/>
        <end position="24"/>
    </location>
</feature>
<organism evidence="3 4">
    <name type="scientific">Castilleja foliolosa</name>
    <dbReference type="NCBI Taxonomy" id="1961234"/>
    <lineage>
        <taxon>Eukaryota</taxon>
        <taxon>Viridiplantae</taxon>
        <taxon>Streptophyta</taxon>
        <taxon>Embryophyta</taxon>
        <taxon>Tracheophyta</taxon>
        <taxon>Spermatophyta</taxon>
        <taxon>Magnoliopsida</taxon>
        <taxon>eudicotyledons</taxon>
        <taxon>Gunneridae</taxon>
        <taxon>Pentapetalae</taxon>
        <taxon>asterids</taxon>
        <taxon>lamiids</taxon>
        <taxon>Lamiales</taxon>
        <taxon>Orobanchaceae</taxon>
        <taxon>Pedicularideae</taxon>
        <taxon>Castillejinae</taxon>
        <taxon>Castilleja</taxon>
    </lineage>
</organism>
<keyword evidence="1" id="KW-1133">Transmembrane helix</keyword>
<protein>
    <recommendedName>
        <fullName evidence="2">Phytocyanin domain-containing protein</fullName>
    </recommendedName>
</protein>
<dbReference type="InterPro" id="IPR039391">
    <property type="entry name" value="Phytocyanin-like"/>
</dbReference>
<evidence type="ECO:0000256" key="1">
    <source>
        <dbReference type="SAM" id="Phobius"/>
    </source>
</evidence>
<comment type="caution">
    <text evidence="3">The sequence shown here is derived from an EMBL/GenBank/DDBJ whole genome shotgun (WGS) entry which is preliminary data.</text>
</comment>
<dbReference type="InterPro" id="IPR008972">
    <property type="entry name" value="Cupredoxin"/>
</dbReference>
<dbReference type="AlphaFoldDB" id="A0ABD3B8U2"/>
<keyword evidence="1" id="KW-0472">Membrane</keyword>
<dbReference type="Gene3D" id="2.60.40.420">
    <property type="entry name" value="Cupredoxins - blue copper proteins"/>
    <property type="match status" value="1"/>
</dbReference>
<proteinExistence type="predicted"/>